<evidence type="ECO:0000313" key="2">
    <source>
        <dbReference type="Proteomes" id="UP001054857"/>
    </source>
</evidence>
<dbReference type="GO" id="GO:0005759">
    <property type="term" value="C:mitochondrial matrix"/>
    <property type="evidence" value="ECO:0007669"/>
    <property type="project" value="TreeGrafter"/>
</dbReference>
<gene>
    <name evidence="1" type="ORF">Agub_g13127</name>
</gene>
<keyword evidence="2" id="KW-1185">Reference proteome</keyword>
<dbReference type="GO" id="GO:0035770">
    <property type="term" value="C:ribonucleoprotein granule"/>
    <property type="evidence" value="ECO:0007669"/>
    <property type="project" value="TreeGrafter"/>
</dbReference>
<dbReference type="PANTHER" id="PTHR21228:SF40">
    <property type="entry name" value="LD45607P"/>
    <property type="match status" value="1"/>
</dbReference>
<sequence length="483" mass="52419">MLSRLSLPLRCFARSLRCHSAPSISSAHTSICSSETISREPSNRKLELDVFRSSGNAACAWAWRELFRSTETCQLTIKRGFAGAARPGIERRNTPGLRVDGSVIRDLPTLLAKAEVRARAWHPSDLHAAFDIAVKFPCQCADDAKLLHRVLAVLSAAYLPHVPNLAQPHLCAVLLWVCAKADYWDRQLVTALLGRLAWDGGRLLVQADGQAHFNLWWALSKAPEEVVTEADGLLHASAIFIRNMSAQQLGPQACSNILLACARLKRRQEPLLQHLAACLVQQRPNTDCQHLANSLYALAVLGCSGGEYAAAVQQLCSEVHRRLLGPSARTFVPQALSNILWALEGLRPDGREGLVQALAAECKRRSFAGFNAQGLSNAAWALAKMGYSEASASIGHQQDWFKAAAIAACAPGAMSGASAQAWSSLWYALALVRHHPGPGLLQAVQAEVHLEVLHNSATSQACANLLWSLAILGLYEQRLVDVL</sequence>
<comment type="caution">
    <text evidence="1">The sequence shown here is derived from an EMBL/GenBank/DDBJ whole genome shotgun (WGS) entry which is preliminary data.</text>
</comment>
<dbReference type="EMBL" id="BMAR01000042">
    <property type="protein sequence ID" value="GFR50852.1"/>
    <property type="molecule type" value="Genomic_DNA"/>
</dbReference>
<dbReference type="PANTHER" id="PTHR21228">
    <property type="entry name" value="FAST LEU-RICH DOMAIN-CONTAINING"/>
    <property type="match status" value="1"/>
</dbReference>
<dbReference type="GO" id="GO:0044528">
    <property type="term" value="P:regulation of mitochondrial mRNA stability"/>
    <property type="evidence" value="ECO:0007669"/>
    <property type="project" value="TreeGrafter"/>
</dbReference>
<dbReference type="AlphaFoldDB" id="A0AAD3E0W6"/>
<accession>A0AAD3E0W6</accession>
<dbReference type="GO" id="GO:1901259">
    <property type="term" value="P:chloroplast rRNA processing"/>
    <property type="evidence" value="ECO:0007669"/>
    <property type="project" value="TreeGrafter"/>
</dbReference>
<protein>
    <submittedName>
        <fullName evidence="1">Uncharacterized protein</fullName>
    </submittedName>
</protein>
<proteinExistence type="predicted"/>
<reference evidence="1 2" key="1">
    <citation type="journal article" date="2021" name="Sci. Rep.">
        <title>Genome sequencing of the multicellular alga Astrephomene provides insights into convergent evolution of germ-soma differentiation.</title>
        <authorList>
            <person name="Yamashita S."/>
            <person name="Yamamoto K."/>
            <person name="Matsuzaki R."/>
            <person name="Suzuki S."/>
            <person name="Yamaguchi H."/>
            <person name="Hirooka S."/>
            <person name="Minakuchi Y."/>
            <person name="Miyagishima S."/>
            <person name="Kawachi M."/>
            <person name="Toyoda A."/>
            <person name="Nozaki H."/>
        </authorList>
    </citation>
    <scope>NUCLEOTIDE SEQUENCE [LARGE SCALE GENOMIC DNA]</scope>
    <source>
        <strain evidence="1 2">NIES-4017</strain>
    </source>
</reference>
<name>A0AAD3E0W6_9CHLO</name>
<organism evidence="1 2">
    <name type="scientific">Astrephomene gubernaculifera</name>
    <dbReference type="NCBI Taxonomy" id="47775"/>
    <lineage>
        <taxon>Eukaryota</taxon>
        <taxon>Viridiplantae</taxon>
        <taxon>Chlorophyta</taxon>
        <taxon>core chlorophytes</taxon>
        <taxon>Chlorophyceae</taxon>
        <taxon>CS clade</taxon>
        <taxon>Chlamydomonadales</taxon>
        <taxon>Astrephomenaceae</taxon>
        <taxon>Astrephomene</taxon>
    </lineage>
</organism>
<evidence type="ECO:0000313" key="1">
    <source>
        <dbReference type="EMBL" id="GFR50852.1"/>
    </source>
</evidence>
<dbReference type="GO" id="GO:0003723">
    <property type="term" value="F:RNA binding"/>
    <property type="evidence" value="ECO:0007669"/>
    <property type="project" value="TreeGrafter"/>
</dbReference>
<feature type="non-terminal residue" evidence="1">
    <location>
        <position position="1"/>
    </location>
</feature>
<dbReference type="GO" id="GO:0000963">
    <property type="term" value="P:mitochondrial RNA processing"/>
    <property type="evidence" value="ECO:0007669"/>
    <property type="project" value="TreeGrafter"/>
</dbReference>
<dbReference type="GO" id="GO:0009507">
    <property type="term" value="C:chloroplast"/>
    <property type="evidence" value="ECO:0007669"/>
    <property type="project" value="GOC"/>
</dbReference>
<dbReference type="Proteomes" id="UP001054857">
    <property type="component" value="Unassembled WGS sequence"/>
</dbReference>
<dbReference type="InterPro" id="IPR050870">
    <property type="entry name" value="FAST_kinase"/>
</dbReference>